<comment type="caution">
    <text evidence="1">The sequence shown here is derived from an EMBL/GenBank/DDBJ whole genome shotgun (WGS) entry which is preliminary data.</text>
</comment>
<dbReference type="Proteomes" id="UP001518140">
    <property type="component" value="Unassembled WGS sequence"/>
</dbReference>
<evidence type="ECO:0000313" key="1">
    <source>
        <dbReference type="EMBL" id="NGO45374.1"/>
    </source>
</evidence>
<dbReference type="RefSeq" id="WP_165341932.1">
    <property type="nucleotide sequence ID" value="NZ_JAAKZX010000089.1"/>
</dbReference>
<evidence type="ECO:0000313" key="2">
    <source>
        <dbReference type="Proteomes" id="UP001518140"/>
    </source>
</evidence>
<sequence>MPQRLAIRRDDAHQWGSIGGAGVVSGDPDTYGRVYVGTNGRGLQYGDPS</sequence>
<gene>
    <name evidence="1" type="ORF">G6048_25605</name>
</gene>
<name>A0ABX0DWX1_9ACTN</name>
<keyword evidence="2" id="KW-1185">Reference proteome</keyword>
<dbReference type="EMBL" id="JAAKZX010000089">
    <property type="protein sequence ID" value="NGO45374.1"/>
    <property type="molecule type" value="Genomic_DNA"/>
</dbReference>
<proteinExistence type="predicted"/>
<dbReference type="Gene3D" id="2.130.10.10">
    <property type="entry name" value="YVTN repeat-like/Quinoprotein amine dehydrogenase"/>
    <property type="match status" value="1"/>
</dbReference>
<dbReference type="InterPro" id="IPR015943">
    <property type="entry name" value="WD40/YVTN_repeat-like_dom_sf"/>
</dbReference>
<reference evidence="1 2" key="1">
    <citation type="submission" date="2020-02" db="EMBL/GenBank/DDBJ databases">
        <title>Whole-genome analyses of novel actinobacteria.</title>
        <authorList>
            <person name="Sahin N."/>
            <person name="Tokatli A."/>
        </authorList>
    </citation>
    <scope>NUCLEOTIDE SEQUENCE [LARGE SCALE GENOMIC DNA]</scope>
    <source>
        <strain evidence="1 2">YC419</strain>
    </source>
</reference>
<organism evidence="1 2">
    <name type="scientific">Streptomyces ureilyticus</name>
    <dbReference type="NCBI Taxonomy" id="1775131"/>
    <lineage>
        <taxon>Bacteria</taxon>
        <taxon>Bacillati</taxon>
        <taxon>Actinomycetota</taxon>
        <taxon>Actinomycetes</taxon>
        <taxon>Kitasatosporales</taxon>
        <taxon>Streptomycetaceae</taxon>
        <taxon>Streptomyces</taxon>
    </lineage>
</organism>
<accession>A0ABX0DWX1</accession>
<protein>
    <submittedName>
        <fullName evidence="1">Uncharacterized protein</fullName>
    </submittedName>
</protein>